<comment type="caution">
    <text evidence="1">The sequence shown here is derived from an EMBL/GenBank/DDBJ whole genome shotgun (WGS) entry which is preliminary data.</text>
</comment>
<reference evidence="1 2" key="1">
    <citation type="submission" date="2017-05" db="EMBL/GenBank/DDBJ databases">
        <authorList>
            <person name="Varghese N."/>
            <person name="Submissions S."/>
        </authorList>
    </citation>
    <scope>NUCLEOTIDE SEQUENCE [LARGE SCALE GENOMIC DNA]</scope>
    <source>
        <strain evidence="1 2">DSM 15360</strain>
    </source>
</reference>
<evidence type="ECO:0000313" key="2">
    <source>
        <dbReference type="Proteomes" id="UP001157915"/>
    </source>
</evidence>
<sequence>MCAIGGNLLIPFSINSKTFEVPKTPKVKKYEIAPLRHGERFTKREILPPMQVTPSILLILSPNKKG</sequence>
<keyword evidence="2" id="KW-1185">Reference proteome</keyword>
<accession>A0ABY1P362</accession>
<evidence type="ECO:0000313" key="1">
    <source>
        <dbReference type="EMBL" id="SMP24596.1"/>
    </source>
</evidence>
<gene>
    <name evidence="1" type="ORF">SAMN06265367_10484</name>
</gene>
<organism evidence="1 2">
    <name type="scientific">Algoriphagus winogradskyi</name>
    <dbReference type="NCBI Taxonomy" id="237017"/>
    <lineage>
        <taxon>Bacteria</taxon>
        <taxon>Pseudomonadati</taxon>
        <taxon>Bacteroidota</taxon>
        <taxon>Cytophagia</taxon>
        <taxon>Cytophagales</taxon>
        <taxon>Cyclobacteriaceae</taxon>
        <taxon>Algoriphagus</taxon>
    </lineage>
</organism>
<proteinExistence type="predicted"/>
<protein>
    <submittedName>
        <fullName evidence="1">Uncharacterized protein</fullName>
    </submittedName>
</protein>
<dbReference type="Proteomes" id="UP001157915">
    <property type="component" value="Unassembled WGS sequence"/>
</dbReference>
<dbReference type="EMBL" id="FXUA01000004">
    <property type="protein sequence ID" value="SMP24596.1"/>
    <property type="molecule type" value="Genomic_DNA"/>
</dbReference>
<name>A0ABY1P362_9BACT</name>